<evidence type="ECO:0000313" key="4">
    <source>
        <dbReference type="RefSeq" id="XP_017303352.2"/>
    </source>
</evidence>
<feature type="region of interest" description="Disordered" evidence="1">
    <location>
        <begin position="227"/>
        <end position="336"/>
    </location>
</feature>
<sequence>MFYEIGLYERELQSTIGLELAATRTLDVFTLTASAMYKQLFVAGNIVSMRYIVFQYSTAFILFSVSVGQFMTILKTNDLRLISSTVDVFTLTASAMYKQLFVAGNIVSMRYIVNVIHKDFYEMPLVENKAKIPKTFRMKHHLRYAGLFSKIHVTSAVILAVIWCFGPLLVKPQMSLNPARNPGENLTIPAFGNETSYNEPSSFGSPHGSDLLEYPLFVQTNVLLFGNDTESNSGRKNNIENRNEPKSDTEKSSGQSGDISAYDDKNDIGKAKTQNGQSGYTANDKNAIGKPQTNNEQSCDIANENDSHKAQSGNFDGIRTQTSQNHKSTTSALRPSLEGIKGQRVLCPLGIQNFLQSKTSDG</sequence>
<feature type="transmembrane region" description="Helical" evidence="2">
    <location>
        <begin position="53"/>
        <end position="74"/>
    </location>
</feature>
<organism evidence="3 4">
    <name type="scientific">Diaphorina citri</name>
    <name type="common">Asian citrus psyllid</name>
    <dbReference type="NCBI Taxonomy" id="121845"/>
    <lineage>
        <taxon>Eukaryota</taxon>
        <taxon>Metazoa</taxon>
        <taxon>Ecdysozoa</taxon>
        <taxon>Arthropoda</taxon>
        <taxon>Hexapoda</taxon>
        <taxon>Insecta</taxon>
        <taxon>Pterygota</taxon>
        <taxon>Neoptera</taxon>
        <taxon>Paraneoptera</taxon>
        <taxon>Hemiptera</taxon>
        <taxon>Sternorrhyncha</taxon>
        <taxon>Psylloidea</taxon>
        <taxon>Psyllidae</taxon>
        <taxon>Diaphorininae</taxon>
        <taxon>Diaphorina</taxon>
    </lineage>
</organism>
<feature type="compositionally biased region" description="Polar residues" evidence="1">
    <location>
        <begin position="272"/>
        <end position="284"/>
    </location>
</feature>
<keyword evidence="2" id="KW-0812">Transmembrane</keyword>
<dbReference type="KEGG" id="dci:103518603"/>
<keyword evidence="3" id="KW-1185">Reference proteome</keyword>
<feature type="compositionally biased region" description="Polar residues" evidence="1">
    <location>
        <begin position="310"/>
        <end position="333"/>
    </location>
</feature>
<feature type="transmembrane region" description="Helical" evidence="2">
    <location>
        <begin position="147"/>
        <end position="170"/>
    </location>
</feature>
<reference evidence="4" key="1">
    <citation type="submission" date="2025-08" db="UniProtKB">
        <authorList>
            <consortium name="RefSeq"/>
        </authorList>
    </citation>
    <scope>IDENTIFICATION</scope>
</reference>
<dbReference type="PaxDb" id="121845-A0A1S4EMP8"/>
<accession>A0A1S4EMP8</accession>
<protein>
    <submittedName>
        <fullName evidence="4">Uncharacterized protein LOC103518603</fullName>
    </submittedName>
</protein>
<proteinExistence type="predicted"/>
<keyword evidence="2" id="KW-1133">Transmembrane helix</keyword>
<keyword evidence="2" id="KW-0472">Membrane</keyword>
<dbReference type="GeneID" id="103518603"/>
<evidence type="ECO:0000256" key="2">
    <source>
        <dbReference type="SAM" id="Phobius"/>
    </source>
</evidence>
<feature type="compositionally biased region" description="Polar residues" evidence="1">
    <location>
        <begin position="227"/>
        <end position="236"/>
    </location>
</feature>
<dbReference type="RefSeq" id="XP_017303352.2">
    <property type="nucleotide sequence ID" value="XM_017447863.2"/>
</dbReference>
<feature type="compositionally biased region" description="Polar residues" evidence="1">
    <location>
        <begin position="291"/>
        <end position="300"/>
    </location>
</feature>
<evidence type="ECO:0000256" key="1">
    <source>
        <dbReference type="SAM" id="MobiDB-lite"/>
    </source>
</evidence>
<gene>
    <name evidence="4" type="primary">LOC103518603</name>
</gene>
<dbReference type="AlphaFoldDB" id="A0A1S4EMP8"/>
<name>A0A1S4EMP8_DIACI</name>
<dbReference type="Proteomes" id="UP000079169">
    <property type="component" value="Unplaced"/>
</dbReference>
<evidence type="ECO:0000313" key="3">
    <source>
        <dbReference type="Proteomes" id="UP000079169"/>
    </source>
</evidence>
<feature type="compositionally biased region" description="Basic and acidic residues" evidence="1">
    <location>
        <begin position="237"/>
        <end position="251"/>
    </location>
</feature>